<dbReference type="SMART" id="SM00028">
    <property type="entry name" value="TPR"/>
    <property type="match status" value="14"/>
</dbReference>
<name>A0A0F7ZFU5_9HYPO</name>
<keyword evidence="3" id="KW-0378">Hydrolase</keyword>
<keyword evidence="3" id="KW-0472">Membrane</keyword>
<dbReference type="PANTHER" id="PTHR46082:SF11">
    <property type="entry name" value="AAA+ ATPASE DOMAIN-CONTAINING PROTEIN-RELATED"/>
    <property type="match status" value="1"/>
</dbReference>
<comment type="function">
    <text evidence="1 3">Involved in inositol deacylation of GPI-anchored proteins which plays important roles in the quality control and ER-associated degradation of GPI-anchored proteins.</text>
</comment>
<evidence type="ECO:0000313" key="7">
    <source>
        <dbReference type="EMBL" id="KJZ69751.1"/>
    </source>
</evidence>
<feature type="signal peptide" evidence="4">
    <location>
        <begin position="1"/>
        <end position="25"/>
    </location>
</feature>
<dbReference type="SUPFAM" id="SSF52540">
    <property type="entry name" value="P-loop containing nucleoside triphosphate hydrolases"/>
    <property type="match status" value="1"/>
</dbReference>
<feature type="chain" id="PRO_5002525690" description="GPI inositol-deacylase" evidence="4">
    <location>
        <begin position="26"/>
        <end position="1501"/>
    </location>
</feature>
<dbReference type="InterPro" id="IPR019734">
    <property type="entry name" value="TPR_rpt"/>
</dbReference>
<accession>A0A0F7ZFU5</accession>
<evidence type="ECO:0000256" key="1">
    <source>
        <dbReference type="ARBA" id="ARBA00003496"/>
    </source>
</evidence>
<dbReference type="Gene3D" id="3.40.50.300">
    <property type="entry name" value="P-loop containing nucleotide triphosphate hydrolases"/>
    <property type="match status" value="1"/>
</dbReference>
<evidence type="ECO:0000259" key="6">
    <source>
        <dbReference type="Pfam" id="PF07819"/>
    </source>
</evidence>
<organism evidence="7 8">
    <name type="scientific">Hirsutella minnesotensis 3608</name>
    <dbReference type="NCBI Taxonomy" id="1043627"/>
    <lineage>
        <taxon>Eukaryota</taxon>
        <taxon>Fungi</taxon>
        <taxon>Dikarya</taxon>
        <taxon>Ascomycota</taxon>
        <taxon>Pezizomycotina</taxon>
        <taxon>Sordariomycetes</taxon>
        <taxon>Hypocreomycetidae</taxon>
        <taxon>Hypocreales</taxon>
        <taxon>Ophiocordycipitaceae</taxon>
        <taxon>Hirsutella</taxon>
    </lineage>
</organism>
<keyword evidence="3" id="KW-0813">Transport</keyword>
<comment type="subcellular location">
    <subcellularLocation>
        <location evidence="3">Endoplasmic reticulum membrane</location>
    </subcellularLocation>
</comment>
<dbReference type="SUPFAM" id="SSF53474">
    <property type="entry name" value="alpha/beta-Hydrolases"/>
    <property type="match status" value="1"/>
</dbReference>
<dbReference type="GO" id="GO:0016788">
    <property type="term" value="F:hydrolase activity, acting on ester bonds"/>
    <property type="evidence" value="ECO:0007669"/>
    <property type="project" value="InterPro"/>
</dbReference>
<dbReference type="InterPro" id="IPR012908">
    <property type="entry name" value="PGAP1-ab_dom-like"/>
</dbReference>
<dbReference type="InterPro" id="IPR027417">
    <property type="entry name" value="P-loop_NTPase"/>
</dbReference>
<comment type="similarity">
    <text evidence="3">Belongs to the GPI inositol-deacylase family.</text>
</comment>
<feature type="domain" description="GPI inositol-deacylase PGAP1-like alpha/beta" evidence="6">
    <location>
        <begin position="118"/>
        <end position="206"/>
    </location>
</feature>
<evidence type="ECO:0000313" key="8">
    <source>
        <dbReference type="Proteomes" id="UP000054481"/>
    </source>
</evidence>
<proteinExistence type="inferred from homology"/>
<dbReference type="Pfam" id="PF07819">
    <property type="entry name" value="PGAP1"/>
    <property type="match status" value="1"/>
</dbReference>
<keyword evidence="8" id="KW-1185">Reference proteome</keyword>
<keyword evidence="4" id="KW-0732">Signal</keyword>
<feature type="domain" description="NB-ARC" evidence="5">
    <location>
        <begin position="368"/>
        <end position="520"/>
    </location>
</feature>
<protein>
    <recommendedName>
        <fullName evidence="2 3">GPI inositol-deacylase</fullName>
        <ecNumber evidence="3">3.1.-.-</ecNumber>
    </recommendedName>
</protein>
<dbReference type="GO" id="GO:0015031">
    <property type="term" value="P:protein transport"/>
    <property type="evidence" value="ECO:0007669"/>
    <property type="project" value="UniProtKB-KW"/>
</dbReference>
<dbReference type="InterPro" id="IPR011990">
    <property type="entry name" value="TPR-like_helical_dom_sf"/>
</dbReference>
<keyword evidence="3" id="KW-0256">Endoplasmic reticulum</keyword>
<dbReference type="Pfam" id="PF00931">
    <property type="entry name" value="NB-ARC"/>
    <property type="match status" value="1"/>
</dbReference>
<sequence>MDHTTAVYLLVSLLSIAFLYDQVTKRIPTRLVADQAPKSRFGLVPIGAYNLPARAGGVDIVFVHGLGSNPDTTWLARRPATTPVPLNTTLSDSEQYVNWVSDFLPNDLPPAIRRNARLFFYNYDSYWKRDAVYTRLPNLGSDLLERIGQVRLSDEERRRDLIFVGHSYGGLVVKQALVHARTNRAISHVAEHTKAILFLGTPHRGSSFGPWGWLAAQVLQPLGSNPFILANLEYDSISLSDLHEAFVGMVRDDFQVFNFYEQRPMRIFRLWFIQWQQFCVREQSATYAGRGVSNIGLSVDHYGLNKFGSRNDNYDTILSRLVKITISSARPMKHHYVVPVETVPSYTQRDGLWKELEEKLEIRHKEASVPHAVAIHGLGGAGKSQLALKYAESKRDRYNPILWIDATYEETVRSSFERCAAELGLSGSENEERKPILADARAVLTVLRWLRDRTEADDEWLVIIDNADDLSWGIMKVIPTGNRGSVIITSQDDHSRKLIPKGCEEIQVDVMSRPEAATLLLHHLGLDIDVAPENIRTGSEEVVQELGNLALAIDLAGAYIGNERSRNDRSPEQALMLYLEDYKVHRDELLQMDMLRGLRPTEKTVWTVWDTTLRTIARDHTHLEPGLLLTFLAHFKGTIIQDEMFRLAALGAKLLDNGLVDEIPTDLRQFFQGNEGKWDSFPYRQSRELLVRYSLLHRVAGTWAGVTMHKLVQWRTLRSEQGERWRWWYMLFILAACRQVTEEEHQPEFRRHLVVHLPDICGVCDNVSGDGEGHESFIGTTLARVYNDEGRWGEAEKLFLRVMETSKTKLGADHPDTLTIMANLALTFWNQGLWEKAEKLFLQVMETSKTKLGADHPDTLTIMANLALTFSTQGRWEEAENLEVQVLETRKTKLGADHPSTLTSMTNLASTYRNQGRWDEAEKLFVQVMETSKTKLGADHPSTLTIMANLASTYRNQGRWEETETLEVQVMETRKTRLGADHPDTLTIMANLASTYRNQGRWEEAETLEVQVMETRKTRLGADHPDTLTIMANLASTYRNQGRWEEAETLEVQVMETRKTRLGADHPDTLTIMANLASTYRNQGRWEEAETLEVQVMETRKTRLGADHPDTLTIMANLASTYRNQGRWEEAETLEVQVMETRKTRLGADHPDTLTIMANLASTYRNQGRWEEAETLEVQVMETRKTRLGADHPDTLTIMANLASTYRNQGRWEEAETLEVQVMETRKTRLGADHPDTLTIMANLASTYRNQGRWEEAETLEVQVMETRKTRLGADHPDTLTIMANLASTYRNQGRWEEAETLEVQVMETRKTRLGADHPDTLTIMANLASTYRNQGRWEEAETLEVQVMETRKTRLGADHPDTLTIMANLASTYRNQGRWEEAETLEVQVMETRKTKLGADHPSTLTSMANLALTYRNQGRWEEAEKLFVQVLETRKAKLGADHPSTLTSMANLAFNWKYQGRCADALVLMGSCVQALQRVLGPKHPHTQSCVAALDEWST</sequence>
<dbReference type="GO" id="GO:0043531">
    <property type="term" value="F:ADP binding"/>
    <property type="evidence" value="ECO:0007669"/>
    <property type="project" value="InterPro"/>
</dbReference>
<dbReference type="OrthoDB" id="5147906at2759"/>
<dbReference type="InterPro" id="IPR053137">
    <property type="entry name" value="NLR-like"/>
</dbReference>
<dbReference type="GO" id="GO:0005789">
    <property type="term" value="C:endoplasmic reticulum membrane"/>
    <property type="evidence" value="ECO:0007669"/>
    <property type="project" value="UniProtKB-SubCell"/>
</dbReference>
<dbReference type="PANTHER" id="PTHR46082">
    <property type="entry name" value="ATP/GTP-BINDING PROTEIN-RELATED"/>
    <property type="match status" value="1"/>
</dbReference>
<dbReference type="InterPro" id="IPR029058">
    <property type="entry name" value="AB_hydrolase_fold"/>
</dbReference>
<dbReference type="SUPFAM" id="SSF48452">
    <property type="entry name" value="TPR-like"/>
    <property type="match status" value="3"/>
</dbReference>
<dbReference type="Pfam" id="PF13374">
    <property type="entry name" value="TPR_10"/>
    <property type="match status" value="3"/>
</dbReference>
<dbReference type="Gene3D" id="3.40.50.1820">
    <property type="entry name" value="alpha/beta hydrolase"/>
    <property type="match status" value="1"/>
</dbReference>
<dbReference type="InterPro" id="IPR002182">
    <property type="entry name" value="NB-ARC"/>
</dbReference>
<dbReference type="Proteomes" id="UP000054481">
    <property type="component" value="Unassembled WGS sequence"/>
</dbReference>
<dbReference type="EC" id="3.1.-.-" evidence="3"/>
<evidence type="ECO:0000256" key="2">
    <source>
        <dbReference type="ARBA" id="ARBA00015856"/>
    </source>
</evidence>
<dbReference type="EMBL" id="KQ030682">
    <property type="protein sequence ID" value="KJZ69751.1"/>
    <property type="molecule type" value="Genomic_DNA"/>
</dbReference>
<gene>
    <name evidence="7" type="ORF">HIM_10862</name>
</gene>
<evidence type="ECO:0000256" key="3">
    <source>
        <dbReference type="RuleBase" id="RU365011"/>
    </source>
</evidence>
<dbReference type="Gene3D" id="1.25.40.10">
    <property type="entry name" value="Tetratricopeptide repeat domain"/>
    <property type="match status" value="4"/>
</dbReference>
<dbReference type="Pfam" id="PF13424">
    <property type="entry name" value="TPR_12"/>
    <property type="match status" value="7"/>
</dbReference>
<reference evidence="7 8" key="1">
    <citation type="journal article" date="2014" name="Genome Biol. Evol.">
        <title>Comparative genomics and transcriptomics analyses reveal divergent lifestyle features of nematode endoparasitic fungus Hirsutella minnesotensis.</title>
        <authorList>
            <person name="Lai Y."/>
            <person name="Liu K."/>
            <person name="Zhang X."/>
            <person name="Zhang X."/>
            <person name="Li K."/>
            <person name="Wang N."/>
            <person name="Shu C."/>
            <person name="Wu Y."/>
            <person name="Wang C."/>
            <person name="Bushley K.E."/>
            <person name="Xiang M."/>
            <person name="Liu X."/>
        </authorList>
    </citation>
    <scope>NUCLEOTIDE SEQUENCE [LARGE SCALE GENOMIC DNA]</scope>
    <source>
        <strain evidence="7 8">3608</strain>
    </source>
</reference>
<evidence type="ECO:0000259" key="5">
    <source>
        <dbReference type="Pfam" id="PF00931"/>
    </source>
</evidence>
<evidence type="ECO:0000256" key="4">
    <source>
        <dbReference type="SAM" id="SignalP"/>
    </source>
</evidence>
<keyword evidence="3" id="KW-0653">Protein transport</keyword>